<dbReference type="Gene3D" id="3.90.1170.40">
    <property type="entry name" value="Molybdopterin biosynthesis MoaE subunit"/>
    <property type="match status" value="1"/>
</dbReference>
<comment type="caution">
    <text evidence="4">The sequence shown here is derived from an EMBL/GenBank/DDBJ whole genome shotgun (WGS) entry which is preliminary data.</text>
</comment>
<dbReference type="PANTHER" id="PTHR23404">
    <property type="entry name" value="MOLYBDOPTERIN SYNTHASE RELATED"/>
    <property type="match status" value="1"/>
</dbReference>
<evidence type="ECO:0000256" key="2">
    <source>
        <dbReference type="ARBA" id="ARBA00022679"/>
    </source>
</evidence>
<dbReference type="FunFam" id="3.90.1170.40:FF:000002">
    <property type="entry name" value="Molybdopterin synthase catalytic subunit"/>
    <property type="match status" value="1"/>
</dbReference>
<dbReference type="SUPFAM" id="SSF54690">
    <property type="entry name" value="Molybdopterin synthase subunit MoaE"/>
    <property type="match status" value="1"/>
</dbReference>
<sequence length="156" mass="17249">MNNSNNDAENRSIVIITEDSIPTLDNITQQVQDDGAGAISTFSGTTRDTFEGKRVIQLEYEAYDKMAVKVLETIIQEARQKWELVNVAVYHRTGIVPVGQTSVVVATCSVHRADAIYATGYIIDELKARCPIWKKEVYEDGSVWKGSCAGCQSSSR</sequence>
<keyword evidence="2" id="KW-0808">Transferase</keyword>
<organism evidence="4 5">
    <name type="scientific">Absidia repens</name>
    <dbReference type="NCBI Taxonomy" id="90262"/>
    <lineage>
        <taxon>Eukaryota</taxon>
        <taxon>Fungi</taxon>
        <taxon>Fungi incertae sedis</taxon>
        <taxon>Mucoromycota</taxon>
        <taxon>Mucoromycotina</taxon>
        <taxon>Mucoromycetes</taxon>
        <taxon>Mucorales</taxon>
        <taxon>Cunninghamellaceae</taxon>
        <taxon>Absidia</taxon>
    </lineage>
</organism>
<evidence type="ECO:0000313" key="5">
    <source>
        <dbReference type="Proteomes" id="UP000193560"/>
    </source>
</evidence>
<dbReference type="AlphaFoldDB" id="A0A1X2IBA9"/>
<dbReference type="InterPro" id="IPR036563">
    <property type="entry name" value="MoaE_sf"/>
</dbReference>
<protein>
    <submittedName>
        <fullName evidence="4">Molybdopterin synthase catalytic subunit-like protein</fullName>
    </submittedName>
</protein>
<keyword evidence="5" id="KW-1185">Reference proteome</keyword>
<name>A0A1X2IBA9_9FUNG</name>
<accession>A0A1X2IBA9</accession>
<dbReference type="Proteomes" id="UP000193560">
    <property type="component" value="Unassembled WGS sequence"/>
</dbReference>
<evidence type="ECO:0000256" key="3">
    <source>
        <dbReference type="ARBA" id="ARBA00023150"/>
    </source>
</evidence>
<dbReference type="Pfam" id="PF02391">
    <property type="entry name" value="MoaE"/>
    <property type="match status" value="1"/>
</dbReference>
<dbReference type="CDD" id="cd00756">
    <property type="entry name" value="MoaE"/>
    <property type="match status" value="1"/>
</dbReference>
<dbReference type="InterPro" id="IPR003448">
    <property type="entry name" value="Mopterin_biosynth_MoaE"/>
</dbReference>
<proteinExistence type="predicted"/>
<dbReference type="STRING" id="90262.A0A1X2IBA9"/>
<reference evidence="4 5" key="1">
    <citation type="submission" date="2016-07" db="EMBL/GenBank/DDBJ databases">
        <title>Pervasive Adenine N6-methylation of Active Genes in Fungi.</title>
        <authorList>
            <consortium name="DOE Joint Genome Institute"/>
            <person name="Mondo S.J."/>
            <person name="Dannebaum R.O."/>
            <person name="Kuo R.C."/>
            <person name="Labutti K."/>
            <person name="Haridas S."/>
            <person name="Kuo A."/>
            <person name="Salamov A."/>
            <person name="Ahrendt S.R."/>
            <person name="Lipzen A."/>
            <person name="Sullivan W."/>
            <person name="Andreopoulos W.B."/>
            <person name="Clum A."/>
            <person name="Lindquist E."/>
            <person name="Daum C."/>
            <person name="Ramamoorthy G.K."/>
            <person name="Gryganskyi A."/>
            <person name="Culley D."/>
            <person name="Magnuson J.K."/>
            <person name="James T.Y."/>
            <person name="O'Malley M.A."/>
            <person name="Stajich J.E."/>
            <person name="Spatafora J.W."/>
            <person name="Visel A."/>
            <person name="Grigoriev I.V."/>
        </authorList>
    </citation>
    <scope>NUCLEOTIDE SEQUENCE [LARGE SCALE GENOMIC DNA]</scope>
    <source>
        <strain evidence="4 5">NRRL 1336</strain>
    </source>
</reference>
<dbReference type="GO" id="GO:0016740">
    <property type="term" value="F:transferase activity"/>
    <property type="evidence" value="ECO:0007669"/>
    <property type="project" value="UniProtKB-KW"/>
</dbReference>
<evidence type="ECO:0000313" key="4">
    <source>
        <dbReference type="EMBL" id="ORZ13191.1"/>
    </source>
</evidence>
<dbReference type="GO" id="GO:0006777">
    <property type="term" value="P:Mo-molybdopterin cofactor biosynthetic process"/>
    <property type="evidence" value="ECO:0007669"/>
    <property type="project" value="UniProtKB-KW"/>
</dbReference>
<evidence type="ECO:0000256" key="1">
    <source>
        <dbReference type="ARBA" id="ARBA00022490"/>
    </source>
</evidence>
<dbReference type="OrthoDB" id="5531344at2759"/>
<dbReference type="EMBL" id="MCGE01000017">
    <property type="protein sequence ID" value="ORZ13191.1"/>
    <property type="molecule type" value="Genomic_DNA"/>
</dbReference>
<keyword evidence="1" id="KW-0963">Cytoplasm</keyword>
<keyword evidence="3" id="KW-0501">Molybdenum cofactor biosynthesis</keyword>
<gene>
    <name evidence="4" type="ORF">BCR42DRAFT_453216</name>
</gene>